<name>A0A7J8VH50_9ROSI</name>
<sequence length="102" mass="11690">FSITVDRKLLEGSEFLARGHYRAGVQVGPETHQRINKEVETRDTHISSSMRIMYYHFGGRAVIIRITGGWVRTHRYSSQNISKFGKIGMIIYQLANLSSFQS</sequence>
<organism evidence="1 2">
    <name type="scientific">Gossypium klotzschianum</name>
    <dbReference type="NCBI Taxonomy" id="34286"/>
    <lineage>
        <taxon>Eukaryota</taxon>
        <taxon>Viridiplantae</taxon>
        <taxon>Streptophyta</taxon>
        <taxon>Embryophyta</taxon>
        <taxon>Tracheophyta</taxon>
        <taxon>Spermatophyta</taxon>
        <taxon>Magnoliopsida</taxon>
        <taxon>eudicotyledons</taxon>
        <taxon>Gunneridae</taxon>
        <taxon>Pentapetalae</taxon>
        <taxon>rosids</taxon>
        <taxon>malvids</taxon>
        <taxon>Malvales</taxon>
        <taxon>Malvaceae</taxon>
        <taxon>Malvoideae</taxon>
        <taxon>Gossypium</taxon>
    </lineage>
</organism>
<feature type="non-terminal residue" evidence="1">
    <location>
        <position position="1"/>
    </location>
</feature>
<gene>
    <name evidence="1" type="ORF">Goklo_006319</name>
</gene>
<dbReference type="EMBL" id="JABFAB010000010">
    <property type="protein sequence ID" value="MBA0662135.1"/>
    <property type="molecule type" value="Genomic_DNA"/>
</dbReference>
<protein>
    <submittedName>
        <fullName evidence="1">Uncharacterized protein</fullName>
    </submittedName>
</protein>
<reference evidence="1 2" key="1">
    <citation type="journal article" date="2019" name="Genome Biol. Evol.">
        <title>Insights into the evolution of the New World diploid cottons (Gossypium, subgenus Houzingenia) based on genome sequencing.</title>
        <authorList>
            <person name="Grover C.E."/>
            <person name="Arick M.A. 2nd"/>
            <person name="Thrash A."/>
            <person name="Conover J.L."/>
            <person name="Sanders W.S."/>
            <person name="Peterson D.G."/>
            <person name="Frelichowski J.E."/>
            <person name="Scheffler J.A."/>
            <person name="Scheffler B.E."/>
            <person name="Wendel J.F."/>
        </authorList>
    </citation>
    <scope>NUCLEOTIDE SEQUENCE [LARGE SCALE GENOMIC DNA]</scope>
    <source>
        <strain evidence="1">57</strain>
        <tissue evidence="1">Leaf</tissue>
    </source>
</reference>
<evidence type="ECO:0000313" key="1">
    <source>
        <dbReference type="EMBL" id="MBA0662135.1"/>
    </source>
</evidence>
<keyword evidence="2" id="KW-1185">Reference proteome</keyword>
<accession>A0A7J8VH50</accession>
<proteinExistence type="predicted"/>
<dbReference type="Proteomes" id="UP000593573">
    <property type="component" value="Unassembled WGS sequence"/>
</dbReference>
<evidence type="ECO:0000313" key="2">
    <source>
        <dbReference type="Proteomes" id="UP000593573"/>
    </source>
</evidence>
<dbReference type="OrthoDB" id="991986at2759"/>
<comment type="caution">
    <text evidence="1">The sequence shown here is derived from an EMBL/GenBank/DDBJ whole genome shotgun (WGS) entry which is preliminary data.</text>
</comment>
<dbReference type="AlphaFoldDB" id="A0A7J8VH50"/>